<evidence type="ECO:0000313" key="16">
    <source>
        <dbReference type="Proteomes" id="UP000471216"/>
    </source>
</evidence>
<feature type="transmembrane region" description="Helical" evidence="7">
    <location>
        <begin position="402"/>
        <end position="422"/>
    </location>
</feature>
<feature type="signal peptide" evidence="8">
    <location>
        <begin position="1"/>
        <end position="19"/>
    </location>
</feature>
<evidence type="ECO:0000256" key="1">
    <source>
        <dbReference type="ARBA" id="ARBA00004141"/>
    </source>
</evidence>
<dbReference type="PANTHER" id="PTHR32234">
    <property type="entry name" value="THIOL:DISULFIDE INTERCHANGE PROTEIN DSBD"/>
    <property type="match status" value="1"/>
</dbReference>
<feature type="region of interest" description="Disordered" evidence="6">
    <location>
        <begin position="185"/>
        <end position="213"/>
    </location>
</feature>
<dbReference type="Pfam" id="PF11412">
    <property type="entry name" value="DsbD_N"/>
    <property type="match status" value="1"/>
</dbReference>
<dbReference type="GO" id="GO:0017004">
    <property type="term" value="P:cytochrome complex assembly"/>
    <property type="evidence" value="ECO:0007669"/>
    <property type="project" value="UniProtKB-KW"/>
</dbReference>
<evidence type="ECO:0000256" key="6">
    <source>
        <dbReference type="SAM" id="MobiDB-lite"/>
    </source>
</evidence>
<keyword evidence="5 7" id="KW-0472">Membrane</keyword>
<evidence type="ECO:0000259" key="9">
    <source>
        <dbReference type="Pfam" id="PF02683"/>
    </source>
</evidence>
<evidence type="ECO:0000259" key="10">
    <source>
        <dbReference type="Pfam" id="PF11412"/>
    </source>
</evidence>
<feature type="transmembrane region" description="Helical" evidence="7">
    <location>
        <begin position="320"/>
        <end position="345"/>
    </location>
</feature>
<keyword evidence="3" id="KW-0201">Cytochrome c-type biogenesis</keyword>
<feature type="chain" id="PRO_5036008856" evidence="8">
    <location>
        <begin position="20"/>
        <end position="695"/>
    </location>
</feature>
<dbReference type="AlphaFoldDB" id="A0A174RLA7"/>
<evidence type="ECO:0000256" key="4">
    <source>
        <dbReference type="ARBA" id="ARBA00022989"/>
    </source>
</evidence>
<sequence>MKKLISSIMLALIALVAQAQILTPVKWKIKLDDKGGAPEKEIVFTATADKGWHLYDMNLPEGGPVSTSFTFETLNGAELIGQPVPSVKPTTVYDEQFAMNLRWYPGTVSFTQKLKVTDPAKFKAEGEVEFMACNDETCLPPDQIPFSFDKKSIHVDPTLAANSSTTEVDKEDATAIQPDTQVVAEEASELNTPDPAAKETPATTSPKASGSLTDSPNLWSPVIDQLKSFGDATVSAADTSWLFIFFAGFLGGLIALLTPCVWPMIPMTVSFFLKRTKDRKKAIRDAITYGLSIIVIYLVMGLLITGIFGASALNDLSTNAIFNILFFLLLVVFAVSFFGAFELVLPASWTSKLDSKADSTTGVLSIFFMSFTLVLVSFSCTGPIIGTLLVQAASMGTAVGPAIGMFGFALALSIPFSVFAIFPNMLQSMPKSGGWLNSVKVVLGFLELALALKFLSVADLAYGWRLLDREAFIVLWIVIFSLLGVYLLGKIKFSHDSEVKYVSVPRLFMAIISFAFAIYMVPGLWGAPLKAISAFAPPLYTQDFNLYKNEVHAAFDDYESGMAYAKKVNKPVMIDFSGFGCVNCRKMEASVWTDPKVKQMLENDYVLITLMVDDKTKLPQPIEIQENGKTRKLKTIGDKWSYLQRSKFGSNAQPFYILLNDEGQPLGPSYAFNEDVSKYIQFLQNGLKEFKKEQQ</sequence>
<keyword evidence="11" id="KW-0560">Oxidoreductase</keyword>
<dbReference type="EMBL" id="CZBM01000002">
    <property type="protein sequence ID" value="CUP86323.1"/>
    <property type="molecule type" value="Genomic_DNA"/>
</dbReference>
<feature type="domain" description="Thiol:disulfide interchange protein DsbD N-terminal" evidence="10">
    <location>
        <begin position="39"/>
        <end position="143"/>
    </location>
</feature>
<evidence type="ECO:0000256" key="7">
    <source>
        <dbReference type="SAM" id="Phobius"/>
    </source>
</evidence>
<dbReference type="InterPro" id="IPR036249">
    <property type="entry name" value="Thioredoxin-like_sf"/>
</dbReference>
<feature type="domain" description="Cytochrome C biogenesis protein transmembrane" evidence="9">
    <location>
        <begin position="245"/>
        <end position="455"/>
    </location>
</feature>
<feature type="compositionally biased region" description="Polar residues" evidence="6">
    <location>
        <begin position="201"/>
        <end position="213"/>
    </location>
</feature>
<feature type="transmembrane region" description="Helical" evidence="7">
    <location>
        <begin position="434"/>
        <end position="452"/>
    </location>
</feature>
<dbReference type="InterPro" id="IPR028250">
    <property type="entry name" value="DsbDN"/>
</dbReference>
<evidence type="ECO:0000256" key="5">
    <source>
        <dbReference type="ARBA" id="ARBA00023136"/>
    </source>
</evidence>
<dbReference type="EMBL" id="WKMW01000004">
    <property type="protein sequence ID" value="MRY83798.1"/>
    <property type="molecule type" value="Genomic_DNA"/>
</dbReference>
<dbReference type="Gene3D" id="3.40.30.10">
    <property type="entry name" value="Glutaredoxin"/>
    <property type="match status" value="1"/>
</dbReference>
<feature type="transmembrane region" description="Helical" evidence="7">
    <location>
        <begin position="501"/>
        <end position="525"/>
    </location>
</feature>
<keyword evidence="8" id="KW-0732">Signal</keyword>
<protein>
    <submittedName>
        <fullName evidence="11 12">Thiol:disulfide interchange protein</fullName>
        <ecNumber evidence="11">1.8.1.8</ecNumber>
    </submittedName>
</protein>
<evidence type="ECO:0000313" key="15">
    <source>
        <dbReference type="Proteomes" id="UP000450599"/>
    </source>
</evidence>
<evidence type="ECO:0000313" key="12">
    <source>
        <dbReference type="EMBL" id="MRY83798.1"/>
    </source>
</evidence>
<dbReference type="EC" id="1.8.1.8" evidence="11"/>
<feature type="transmembrane region" description="Helical" evidence="7">
    <location>
        <begin position="241"/>
        <end position="265"/>
    </location>
</feature>
<dbReference type="EMBL" id="WKMX01000011">
    <property type="protein sequence ID" value="MRZ07090.1"/>
    <property type="molecule type" value="Genomic_DNA"/>
</dbReference>
<comment type="subcellular location">
    <subcellularLocation>
        <location evidence="1">Membrane</location>
        <topology evidence="1">Multi-pass membrane protein</topology>
    </subcellularLocation>
</comment>
<evidence type="ECO:0000313" key="11">
    <source>
        <dbReference type="EMBL" id="CUP86323.1"/>
    </source>
</evidence>
<dbReference type="Proteomes" id="UP000471216">
    <property type="component" value="Unassembled WGS sequence"/>
</dbReference>
<evidence type="ECO:0000256" key="3">
    <source>
        <dbReference type="ARBA" id="ARBA00022748"/>
    </source>
</evidence>
<reference evidence="11 14" key="1">
    <citation type="submission" date="2015-09" db="EMBL/GenBank/DDBJ databases">
        <authorList>
            <consortium name="Pathogen Informatics"/>
        </authorList>
    </citation>
    <scope>NUCLEOTIDE SEQUENCE [LARGE SCALE GENOMIC DNA]</scope>
    <source>
        <strain evidence="11 14">2789STDY5834948</strain>
    </source>
</reference>
<dbReference type="Gene3D" id="2.60.40.1250">
    <property type="entry name" value="Thiol:disulfide interchange protein DsbD, N-terminal domain"/>
    <property type="match status" value="1"/>
</dbReference>
<feature type="transmembrane region" description="Helical" evidence="7">
    <location>
        <begin position="366"/>
        <end position="390"/>
    </location>
</feature>
<dbReference type="GO" id="GO:0016020">
    <property type="term" value="C:membrane"/>
    <property type="evidence" value="ECO:0007669"/>
    <property type="project" value="UniProtKB-SubCell"/>
</dbReference>
<keyword evidence="2 7" id="KW-0812">Transmembrane</keyword>
<evidence type="ECO:0000256" key="8">
    <source>
        <dbReference type="SAM" id="SignalP"/>
    </source>
</evidence>
<dbReference type="Pfam" id="PF13899">
    <property type="entry name" value="Thioredoxin_7"/>
    <property type="match status" value="1"/>
</dbReference>
<proteinExistence type="predicted"/>
<dbReference type="SUPFAM" id="SSF52833">
    <property type="entry name" value="Thioredoxin-like"/>
    <property type="match status" value="1"/>
</dbReference>
<evidence type="ECO:0000313" key="14">
    <source>
        <dbReference type="Proteomes" id="UP000095332"/>
    </source>
</evidence>
<accession>A0A174RLA7</accession>
<name>A0A174RLA7_PARDI</name>
<dbReference type="Proteomes" id="UP000095332">
    <property type="component" value="Unassembled WGS sequence"/>
</dbReference>
<dbReference type="Pfam" id="PF02683">
    <property type="entry name" value="DsbD_TM"/>
    <property type="match status" value="1"/>
</dbReference>
<gene>
    <name evidence="11" type="primary">dsbD</name>
    <name evidence="11" type="ORF">ERS852560_00849</name>
    <name evidence="13" type="ORF">GKD54_12875</name>
    <name evidence="12" type="ORF">GKD58_05930</name>
</gene>
<keyword evidence="4 7" id="KW-1133">Transmembrane helix</keyword>
<dbReference type="RefSeq" id="WP_057327926.1">
    <property type="nucleotide sequence ID" value="NZ_CZBM01000002.1"/>
</dbReference>
<dbReference type="InterPro" id="IPR036929">
    <property type="entry name" value="DsbDN_sf"/>
</dbReference>
<feature type="transmembrane region" description="Helical" evidence="7">
    <location>
        <begin position="286"/>
        <end position="308"/>
    </location>
</feature>
<dbReference type="GO" id="GO:0045454">
    <property type="term" value="P:cell redox homeostasis"/>
    <property type="evidence" value="ECO:0007669"/>
    <property type="project" value="TreeGrafter"/>
</dbReference>
<dbReference type="InterPro" id="IPR003834">
    <property type="entry name" value="Cyt_c_assmbl_TM_dom"/>
</dbReference>
<reference evidence="15 16" key="2">
    <citation type="journal article" date="2019" name="Nat. Med.">
        <title>A library of human gut bacterial isolates paired with longitudinal multiomics data enables mechanistic microbiome research.</title>
        <authorList>
            <person name="Poyet M."/>
            <person name="Groussin M."/>
            <person name="Gibbons S.M."/>
            <person name="Avila-Pacheco J."/>
            <person name="Jiang X."/>
            <person name="Kearney S.M."/>
            <person name="Perrotta A.R."/>
            <person name="Berdy B."/>
            <person name="Zhao S."/>
            <person name="Lieberman T.D."/>
            <person name="Swanson P.K."/>
            <person name="Smith M."/>
            <person name="Roesemann S."/>
            <person name="Alexander J.E."/>
            <person name="Rich S.A."/>
            <person name="Livny J."/>
            <person name="Vlamakis H."/>
            <person name="Clish C."/>
            <person name="Bullock K."/>
            <person name="Deik A."/>
            <person name="Scott J."/>
            <person name="Pierce K.A."/>
            <person name="Xavier R.J."/>
            <person name="Alm E.J."/>
        </authorList>
    </citation>
    <scope>NUCLEOTIDE SEQUENCE [LARGE SCALE GENOMIC DNA]</scope>
    <source>
        <strain evidence="13 16">BIOML-A10</strain>
        <strain evidence="12 15">BIOML-A11</strain>
    </source>
</reference>
<evidence type="ECO:0000256" key="2">
    <source>
        <dbReference type="ARBA" id="ARBA00022692"/>
    </source>
</evidence>
<dbReference type="PANTHER" id="PTHR32234:SF0">
    <property type="entry name" value="THIOL:DISULFIDE INTERCHANGE PROTEIN DSBD"/>
    <property type="match status" value="1"/>
</dbReference>
<organism evidence="11 14">
    <name type="scientific">Parabacteroides distasonis</name>
    <dbReference type="NCBI Taxonomy" id="823"/>
    <lineage>
        <taxon>Bacteria</taxon>
        <taxon>Pseudomonadati</taxon>
        <taxon>Bacteroidota</taxon>
        <taxon>Bacteroidia</taxon>
        <taxon>Bacteroidales</taxon>
        <taxon>Tannerellaceae</taxon>
        <taxon>Parabacteroides</taxon>
    </lineage>
</organism>
<evidence type="ECO:0000313" key="13">
    <source>
        <dbReference type="EMBL" id="MRZ07090.1"/>
    </source>
</evidence>
<feature type="transmembrane region" description="Helical" evidence="7">
    <location>
        <begin position="472"/>
        <end position="489"/>
    </location>
</feature>
<dbReference type="Proteomes" id="UP000450599">
    <property type="component" value="Unassembled WGS sequence"/>
</dbReference>
<dbReference type="GO" id="GO:0047134">
    <property type="term" value="F:protein-disulfide reductase [NAD(P)H] activity"/>
    <property type="evidence" value="ECO:0007669"/>
    <property type="project" value="UniProtKB-EC"/>
</dbReference>